<comment type="caution">
    <text evidence="3">The sequence shown here is derived from an EMBL/GenBank/DDBJ whole genome shotgun (WGS) entry which is preliminary data.</text>
</comment>
<dbReference type="AlphaFoldDB" id="A0A843YNV4"/>
<keyword evidence="4" id="KW-1185">Reference proteome</keyword>
<gene>
    <name evidence="3" type="ORF">GEV47_10750</name>
</gene>
<dbReference type="OrthoDB" id="7399085at2"/>
<dbReference type="InterPro" id="IPR025137">
    <property type="entry name" value="NfrA_C"/>
</dbReference>
<accession>A0A843YNV4</accession>
<protein>
    <recommendedName>
        <fullName evidence="2">Bacteriophage N4 adsorption protein A C-terminal domain-containing protein</fullName>
    </recommendedName>
</protein>
<dbReference type="InterPro" id="IPR019734">
    <property type="entry name" value="TPR_rpt"/>
</dbReference>
<evidence type="ECO:0000313" key="3">
    <source>
        <dbReference type="EMBL" id="MQR01155.1"/>
    </source>
</evidence>
<evidence type="ECO:0000313" key="4">
    <source>
        <dbReference type="Proteomes" id="UP000451565"/>
    </source>
</evidence>
<sequence length="823" mass="92555">MRLKNLLRFVVLLSVGIHMQARAAWLDSEWHNFRVYPRLQRSYDLYKAGDYAGALVLLQQAEKIDPNKRDARILHAQTCEKLHDIACLRQLGEDWERRFQRDPLGYYIVGYVKKLGNDDNQAIEQFRSAIEHVGLHPDSRTKAGRELIDALFRLKRYQEAQATIAWLQQQKVFIADADSQRWNRQLVAAAAGAEVSKAAKVAKVAPEEVVAPINISKQKTVSSKEIVPPPDSQFPYRELSEAMRTQRIIADFYHLTAAQHYSDLEGEVAVLRRENLFTPAIQEALALNLENKNCPLLLQEIAVDADIRETTEHSQMAAAYCASAQPERSAQHFHAASSVRAQAGLQPLAQTLRSEGDAWYASQQLDKAMQSWDASLQQQENPELARNLVDLAIQHPELPSSVVIVTRYRHFLPPGQLALTQAYAAQHRGDNVAAEANFRTSLAESPKWQVWYELANLMRSTGNSSAQGEALSEALKLNDEQSLLHAEYAYWLKSNGQSAAALLHFQRAVELDSQRTELIPEIALLEMKLGQSKAAIRDFRASIDQSKNIQSRNSVSGEAAENQLYAWQRAVQTLEDRWSISAGTQVRLNQGPIVPDGVGISPSQYAQFGGAVDFEAAYRLDPLWDAEHPSWLFARASQGLENRSFEFMSGNTLAGIGFRQRLLADENVLGSVEWLYRNGSDTPSDVMLRLSGSHSFGTDWRPTGTQWTSFNVYGDIARLLREKSYYLTLSAELGRQQRLAWLDGKSTFMPYVGSALAINNDNFSNTAVSRVDAVMGIALQSWHGADPWRAPDVRQRLSLEVRQRIGGNSLDHTIVLLQWRIFH</sequence>
<reference evidence="3 4" key="1">
    <citation type="submission" date="2019-10" db="EMBL/GenBank/DDBJ databases">
        <title>Glaciimonas soli sp. nov., a psychrophilic bacterium isolated from the forest soil of a high elevation mountain in Taiwan.</title>
        <authorList>
            <person name="Wang L.-T."/>
            <person name="Shieh W.Y."/>
        </authorList>
    </citation>
    <scope>NUCLEOTIDE SEQUENCE [LARGE SCALE GENOMIC DNA]</scope>
    <source>
        <strain evidence="3 4">GS1</strain>
    </source>
</reference>
<dbReference type="Gene3D" id="1.25.40.10">
    <property type="entry name" value="Tetratricopeptide repeat domain"/>
    <property type="match status" value="2"/>
</dbReference>
<dbReference type="RefSeq" id="WP_153234791.1">
    <property type="nucleotide sequence ID" value="NZ_WINI01000005.1"/>
</dbReference>
<evidence type="ECO:0000256" key="1">
    <source>
        <dbReference type="SAM" id="SignalP"/>
    </source>
</evidence>
<dbReference type="InterPro" id="IPR011990">
    <property type="entry name" value="TPR-like_helical_dom_sf"/>
</dbReference>
<dbReference type="SMART" id="SM00028">
    <property type="entry name" value="TPR"/>
    <property type="match status" value="7"/>
</dbReference>
<proteinExistence type="predicted"/>
<dbReference type="SUPFAM" id="SSF48452">
    <property type="entry name" value="TPR-like"/>
    <property type="match status" value="3"/>
</dbReference>
<keyword evidence="1" id="KW-0732">Signal</keyword>
<dbReference type="Pfam" id="PF13283">
    <property type="entry name" value="NfrA_C"/>
    <property type="match status" value="1"/>
</dbReference>
<feature type="domain" description="Bacteriophage N4 adsorption protein A C-terminal" evidence="2">
    <location>
        <begin position="651"/>
        <end position="808"/>
    </location>
</feature>
<evidence type="ECO:0000259" key="2">
    <source>
        <dbReference type="Pfam" id="PF13283"/>
    </source>
</evidence>
<dbReference type="EMBL" id="WINI01000005">
    <property type="protein sequence ID" value="MQR01155.1"/>
    <property type="molecule type" value="Genomic_DNA"/>
</dbReference>
<feature type="signal peptide" evidence="1">
    <location>
        <begin position="1"/>
        <end position="23"/>
    </location>
</feature>
<dbReference type="Proteomes" id="UP000451565">
    <property type="component" value="Unassembled WGS sequence"/>
</dbReference>
<organism evidence="3 4">
    <name type="scientific">Glaciimonas soli</name>
    <dbReference type="NCBI Taxonomy" id="2590999"/>
    <lineage>
        <taxon>Bacteria</taxon>
        <taxon>Pseudomonadati</taxon>
        <taxon>Pseudomonadota</taxon>
        <taxon>Betaproteobacteria</taxon>
        <taxon>Burkholderiales</taxon>
        <taxon>Oxalobacteraceae</taxon>
        <taxon>Glaciimonas</taxon>
    </lineage>
</organism>
<feature type="chain" id="PRO_5032766057" description="Bacteriophage N4 adsorption protein A C-terminal domain-containing protein" evidence="1">
    <location>
        <begin position="24"/>
        <end position="823"/>
    </location>
</feature>
<name>A0A843YNV4_9BURK</name>